<dbReference type="RefSeq" id="WP_257920349.1">
    <property type="nucleotide sequence ID" value="NZ_JAMXQV010000006.1"/>
</dbReference>
<proteinExistence type="predicted"/>
<dbReference type="Gene3D" id="1.20.120.450">
    <property type="entry name" value="dinb family like domain"/>
    <property type="match status" value="1"/>
</dbReference>
<dbReference type="NCBIfam" id="TIGR03083">
    <property type="entry name" value="maleylpyruvate isomerase family mycothiol-dependent enzyme"/>
    <property type="match status" value="1"/>
</dbReference>
<evidence type="ECO:0000259" key="2">
    <source>
        <dbReference type="Pfam" id="PF11716"/>
    </source>
</evidence>
<dbReference type="InterPro" id="IPR017520">
    <property type="entry name" value="CHP03086"/>
</dbReference>
<evidence type="ECO:0000313" key="3">
    <source>
        <dbReference type="EMBL" id="MCR6483715.1"/>
    </source>
</evidence>
<dbReference type="InterPro" id="IPR024344">
    <property type="entry name" value="MDMPI_metal-binding"/>
</dbReference>
<feature type="region of interest" description="Disordered" evidence="1">
    <location>
        <begin position="166"/>
        <end position="216"/>
    </location>
</feature>
<dbReference type="InterPro" id="IPR034660">
    <property type="entry name" value="DinB/YfiT-like"/>
</dbReference>
<keyword evidence="4" id="KW-1185">Reference proteome</keyword>
<protein>
    <submittedName>
        <fullName evidence="3">TIGR03086 family metal-binding protein</fullName>
    </submittedName>
</protein>
<dbReference type="Proteomes" id="UP001144096">
    <property type="component" value="Unassembled WGS sequence"/>
</dbReference>
<feature type="domain" description="Mycothiol-dependent maleylpyruvate isomerase metal-binding" evidence="2">
    <location>
        <begin position="8"/>
        <end position="128"/>
    </location>
</feature>
<gene>
    <name evidence="3" type="ORF">M8542_12895</name>
</gene>
<dbReference type="SUPFAM" id="SSF109854">
    <property type="entry name" value="DinB/YfiT-like putative metalloenzymes"/>
    <property type="match status" value="1"/>
</dbReference>
<evidence type="ECO:0000313" key="4">
    <source>
        <dbReference type="Proteomes" id="UP001144096"/>
    </source>
</evidence>
<evidence type="ECO:0000256" key="1">
    <source>
        <dbReference type="SAM" id="MobiDB-lite"/>
    </source>
</evidence>
<dbReference type="Pfam" id="PF11716">
    <property type="entry name" value="MDMPI_N"/>
    <property type="match status" value="1"/>
</dbReference>
<dbReference type="GO" id="GO:0046872">
    <property type="term" value="F:metal ion binding"/>
    <property type="evidence" value="ECO:0007669"/>
    <property type="project" value="InterPro"/>
</dbReference>
<organism evidence="3 4">
    <name type="scientific">Amycolatopsis iheyensis</name>
    <dbReference type="NCBI Taxonomy" id="2945988"/>
    <lineage>
        <taxon>Bacteria</taxon>
        <taxon>Bacillati</taxon>
        <taxon>Actinomycetota</taxon>
        <taxon>Actinomycetes</taxon>
        <taxon>Pseudonocardiales</taxon>
        <taxon>Pseudonocardiaceae</taxon>
        <taxon>Amycolatopsis</taxon>
    </lineage>
</organism>
<dbReference type="InterPro" id="IPR017517">
    <property type="entry name" value="Maleyloyr_isom"/>
</dbReference>
<feature type="compositionally biased region" description="Low complexity" evidence="1">
    <location>
        <begin position="185"/>
        <end position="207"/>
    </location>
</feature>
<dbReference type="NCBIfam" id="TIGR03086">
    <property type="entry name" value="TIGR03086 family metal-binding protein"/>
    <property type="match status" value="1"/>
</dbReference>
<accession>A0A9X2SKR9</accession>
<reference evidence="3" key="1">
    <citation type="submission" date="2022-06" db="EMBL/GenBank/DDBJ databases">
        <title>Amycolatopsis iheyaensis sp. nov., a new species of the genus Amycolatopsis isolated from soil in Iheya island, Japan.</title>
        <authorList>
            <person name="Ngamcharungchit C."/>
            <person name="Kanto H."/>
            <person name="Take A."/>
            <person name="Intra B."/>
            <person name="Matsumoto A."/>
            <person name="Panbangred W."/>
            <person name="Inahashi Y."/>
        </authorList>
    </citation>
    <scope>NUCLEOTIDE SEQUENCE</scope>
    <source>
        <strain evidence="3">OK19-0408</strain>
    </source>
</reference>
<sequence>MLLDRFLRASAGFEHHLRAVRPAGWAAPTPCADWDVRALVNHMTRGNLNYIGLLAGATREEFLARRDADALGDDPVGAYTESVRACARAFAEAGALDRVVDYPLGELTGRRALAVRTADSVVHTWDLARALGADDTLDPALVAWLDENHGGVFAGLALTDRVFAAPPPGARGDSRQDRLLRRFGRNPAAPPARSAPAPAAGRPAPTRSGRRGSGRG</sequence>
<dbReference type="EMBL" id="JAMXQV010000006">
    <property type="protein sequence ID" value="MCR6483715.1"/>
    <property type="molecule type" value="Genomic_DNA"/>
</dbReference>
<dbReference type="AlphaFoldDB" id="A0A9X2SKR9"/>
<name>A0A9X2SKR9_9PSEU</name>
<comment type="caution">
    <text evidence="3">The sequence shown here is derived from an EMBL/GenBank/DDBJ whole genome shotgun (WGS) entry which is preliminary data.</text>
</comment>